<proteinExistence type="predicted"/>
<reference evidence="1" key="2">
    <citation type="journal article" date="2015" name="Data Brief">
        <title>Shoot transcriptome of the giant reed, Arundo donax.</title>
        <authorList>
            <person name="Barrero R.A."/>
            <person name="Guerrero F.D."/>
            <person name="Moolhuijzen P."/>
            <person name="Goolsby J.A."/>
            <person name="Tidwell J."/>
            <person name="Bellgard S.E."/>
            <person name="Bellgard M.I."/>
        </authorList>
    </citation>
    <scope>NUCLEOTIDE SEQUENCE</scope>
    <source>
        <tissue evidence="1">Shoot tissue taken approximately 20 cm above the soil surface</tissue>
    </source>
</reference>
<accession>A0A0A9HNX5</accession>
<name>A0A0A9HNX5_ARUDO</name>
<evidence type="ECO:0000313" key="1">
    <source>
        <dbReference type="EMBL" id="JAE38855.1"/>
    </source>
</evidence>
<reference evidence="1" key="1">
    <citation type="submission" date="2014-09" db="EMBL/GenBank/DDBJ databases">
        <authorList>
            <person name="Magalhaes I.L.F."/>
            <person name="Oliveira U."/>
            <person name="Santos F.R."/>
            <person name="Vidigal T.H.D.A."/>
            <person name="Brescovit A.D."/>
            <person name="Santos A.J."/>
        </authorList>
    </citation>
    <scope>NUCLEOTIDE SEQUENCE</scope>
    <source>
        <tissue evidence="1">Shoot tissue taken approximately 20 cm above the soil surface</tissue>
    </source>
</reference>
<organism evidence="1">
    <name type="scientific">Arundo donax</name>
    <name type="common">Giant reed</name>
    <name type="synonym">Donax arundinaceus</name>
    <dbReference type="NCBI Taxonomy" id="35708"/>
    <lineage>
        <taxon>Eukaryota</taxon>
        <taxon>Viridiplantae</taxon>
        <taxon>Streptophyta</taxon>
        <taxon>Embryophyta</taxon>
        <taxon>Tracheophyta</taxon>
        <taxon>Spermatophyta</taxon>
        <taxon>Magnoliopsida</taxon>
        <taxon>Liliopsida</taxon>
        <taxon>Poales</taxon>
        <taxon>Poaceae</taxon>
        <taxon>PACMAD clade</taxon>
        <taxon>Arundinoideae</taxon>
        <taxon>Arundineae</taxon>
        <taxon>Arundo</taxon>
    </lineage>
</organism>
<dbReference type="AlphaFoldDB" id="A0A0A9HNX5"/>
<dbReference type="EMBL" id="GBRH01159041">
    <property type="protein sequence ID" value="JAE38855.1"/>
    <property type="molecule type" value="Transcribed_RNA"/>
</dbReference>
<sequence>MKLLWKSHQIDHIKLIPEPFQITLFPQREVLRK</sequence>
<protein>
    <submittedName>
        <fullName evidence="1">Uncharacterized protein</fullName>
    </submittedName>
</protein>